<evidence type="ECO:0000256" key="1">
    <source>
        <dbReference type="SAM" id="MobiDB-lite"/>
    </source>
</evidence>
<feature type="compositionally biased region" description="Basic and acidic residues" evidence="1">
    <location>
        <begin position="43"/>
        <end position="58"/>
    </location>
</feature>
<feature type="non-terminal residue" evidence="2">
    <location>
        <position position="101"/>
    </location>
</feature>
<dbReference type="EMBL" id="GBHO01001962">
    <property type="protein sequence ID" value="JAG41642.1"/>
    <property type="molecule type" value="Transcribed_RNA"/>
</dbReference>
<feature type="non-terminal residue" evidence="2">
    <location>
        <position position="1"/>
    </location>
</feature>
<organism evidence="2">
    <name type="scientific">Lygus hesperus</name>
    <name type="common">Western plant bug</name>
    <dbReference type="NCBI Taxonomy" id="30085"/>
    <lineage>
        <taxon>Eukaryota</taxon>
        <taxon>Metazoa</taxon>
        <taxon>Ecdysozoa</taxon>
        <taxon>Arthropoda</taxon>
        <taxon>Hexapoda</taxon>
        <taxon>Insecta</taxon>
        <taxon>Pterygota</taxon>
        <taxon>Neoptera</taxon>
        <taxon>Paraneoptera</taxon>
        <taxon>Hemiptera</taxon>
        <taxon>Heteroptera</taxon>
        <taxon>Panheteroptera</taxon>
        <taxon>Cimicomorpha</taxon>
        <taxon>Miridae</taxon>
        <taxon>Mirini</taxon>
        <taxon>Lygus</taxon>
    </lineage>
</organism>
<evidence type="ECO:0000313" key="2">
    <source>
        <dbReference type="EMBL" id="JAG41642.1"/>
    </source>
</evidence>
<dbReference type="AlphaFoldDB" id="A0A0A9Z8T7"/>
<feature type="region of interest" description="Disordered" evidence="1">
    <location>
        <begin position="1"/>
        <end position="63"/>
    </location>
</feature>
<sequence length="101" mass="11438">VTTPLDTLLSETEDNVGVASISPPALDTETSQSARFESLDEPSSFKEFKQQLSRKPDNRLSTTSQITQIHQDRVACMKEKLQMDGIAEERRICLEREKLEL</sequence>
<proteinExistence type="predicted"/>
<protein>
    <submittedName>
        <fullName evidence="2">Uncharacterized protein</fullName>
    </submittedName>
</protein>
<reference evidence="2" key="2">
    <citation type="submission" date="2014-07" db="EMBL/GenBank/DDBJ databases">
        <authorList>
            <person name="Hull J."/>
        </authorList>
    </citation>
    <scope>NUCLEOTIDE SEQUENCE</scope>
</reference>
<name>A0A0A9Z8T7_LYGHE</name>
<accession>A0A0A9Z8T7</accession>
<gene>
    <name evidence="2" type="ORF">CM83_15767</name>
</gene>
<reference evidence="2" key="1">
    <citation type="journal article" date="2014" name="PLoS ONE">
        <title>Transcriptome-Based Identification of ABC Transporters in the Western Tarnished Plant Bug Lygus hesperus.</title>
        <authorList>
            <person name="Hull J.J."/>
            <person name="Chaney K."/>
            <person name="Geib S.M."/>
            <person name="Fabrick J.A."/>
            <person name="Brent C.S."/>
            <person name="Walsh D."/>
            <person name="Lavine L.C."/>
        </authorList>
    </citation>
    <scope>NUCLEOTIDE SEQUENCE</scope>
</reference>